<name>A0ABT1GAL8_9GAMM</name>
<keyword evidence="2" id="KW-1133">Transmembrane helix</keyword>
<evidence type="ECO:0000313" key="3">
    <source>
        <dbReference type="EMBL" id="MCP1728097.1"/>
    </source>
</evidence>
<feature type="transmembrane region" description="Helical" evidence="2">
    <location>
        <begin position="21"/>
        <end position="40"/>
    </location>
</feature>
<dbReference type="Pfam" id="PF04612">
    <property type="entry name" value="T2SSM"/>
    <property type="match status" value="1"/>
</dbReference>
<dbReference type="Proteomes" id="UP001523550">
    <property type="component" value="Unassembled WGS sequence"/>
</dbReference>
<keyword evidence="1" id="KW-0175">Coiled coil</keyword>
<accession>A0ABT1GAL8</accession>
<comment type="caution">
    <text evidence="3">The sequence shown here is derived from an EMBL/GenBank/DDBJ whole genome shotgun (WGS) entry which is preliminary data.</text>
</comment>
<gene>
    <name evidence="3" type="ORF">J2T60_002097</name>
</gene>
<sequence>MKAQLDKLRDRINALSLRERVLVFLAAAAVVAFLWNTLFMEPLSERQAQTETEIQDLRERISQANNAIAEMVRAREQDPDAEYRARLAELQSDLAELDERLDDLTGDLVEPVRMAGVLEQMLDRQSGLELRSLQALSARPLLDDDELSGVGNIYRHGVRMELTGSFSDTLAYLRVLEGLDSNLFWGRLKISMERYPDNRIVLVVHTLSLREGWIGV</sequence>
<evidence type="ECO:0000256" key="2">
    <source>
        <dbReference type="SAM" id="Phobius"/>
    </source>
</evidence>
<dbReference type="RefSeq" id="WP_253449592.1">
    <property type="nucleotide sequence ID" value="NZ_JALJYF010000002.1"/>
</dbReference>
<reference evidence="3 4" key="1">
    <citation type="submission" date="2022-03" db="EMBL/GenBank/DDBJ databases">
        <title>Genomic Encyclopedia of Type Strains, Phase III (KMG-III): the genomes of soil and plant-associated and newly described type strains.</title>
        <authorList>
            <person name="Whitman W."/>
        </authorList>
    </citation>
    <scope>NUCLEOTIDE SEQUENCE [LARGE SCALE GENOMIC DNA]</scope>
    <source>
        <strain evidence="3 4">BSker1</strain>
    </source>
</reference>
<organism evidence="3 4">
    <name type="scientific">Natronospira proteinivora</name>
    <dbReference type="NCBI Taxonomy" id="1807133"/>
    <lineage>
        <taxon>Bacteria</taxon>
        <taxon>Pseudomonadati</taxon>
        <taxon>Pseudomonadota</taxon>
        <taxon>Gammaproteobacteria</taxon>
        <taxon>Natronospirales</taxon>
        <taxon>Natronospiraceae</taxon>
        <taxon>Natronospira</taxon>
    </lineage>
</organism>
<keyword evidence="2" id="KW-0812">Transmembrane</keyword>
<dbReference type="Gene3D" id="1.20.5.340">
    <property type="match status" value="1"/>
</dbReference>
<dbReference type="EMBL" id="JALJYF010000002">
    <property type="protein sequence ID" value="MCP1728097.1"/>
    <property type="molecule type" value="Genomic_DNA"/>
</dbReference>
<proteinExistence type="predicted"/>
<protein>
    <submittedName>
        <fullName evidence="3">MSHA biogenesis protein MshJ</fullName>
    </submittedName>
</protein>
<dbReference type="InterPro" id="IPR007690">
    <property type="entry name" value="T2SS_GspM"/>
</dbReference>
<evidence type="ECO:0000256" key="1">
    <source>
        <dbReference type="SAM" id="Coils"/>
    </source>
</evidence>
<keyword evidence="4" id="KW-1185">Reference proteome</keyword>
<evidence type="ECO:0000313" key="4">
    <source>
        <dbReference type="Proteomes" id="UP001523550"/>
    </source>
</evidence>
<keyword evidence="2" id="KW-0472">Membrane</keyword>
<feature type="coiled-coil region" evidence="1">
    <location>
        <begin position="40"/>
        <end position="107"/>
    </location>
</feature>